<name>A0ABR4CU27_9HELO</name>
<keyword evidence="3" id="KW-1185">Reference proteome</keyword>
<organism evidence="2 3">
    <name type="scientific">Oculimacula yallundae</name>
    <dbReference type="NCBI Taxonomy" id="86028"/>
    <lineage>
        <taxon>Eukaryota</taxon>
        <taxon>Fungi</taxon>
        <taxon>Dikarya</taxon>
        <taxon>Ascomycota</taxon>
        <taxon>Pezizomycotina</taxon>
        <taxon>Leotiomycetes</taxon>
        <taxon>Helotiales</taxon>
        <taxon>Ploettnerulaceae</taxon>
        <taxon>Oculimacula</taxon>
    </lineage>
</organism>
<dbReference type="PANTHER" id="PTHR37540:SF5">
    <property type="entry name" value="TRANSCRIPTION FACTOR DOMAIN-CONTAINING PROTEIN"/>
    <property type="match status" value="1"/>
</dbReference>
<reference evidence="2 3" key="1">
    <citation type="journal article" date="2024" name="Commun. Biol.">
        <title>Comparative genomic analysis of thermophilic fungi reveals convergent evolutionary adaptations and gene losses.</title>
        <authorList>
            <person name="Steindorff A.S."/>
            <person name="Aguilar-Pontes M.V."/>
            <person name="Robinson A.J."/>
            <person name="Andreopoulos B."/>
            <person name="LaButti K."/>
            <person name="Kuo A."/>
            <person name="Mondo S."/>
            <person name="Riley R."/>
            <person name="Otillar R."/>
            <person name="Haridas S."/>
            <person name="Lipzen A."/>
            <person name="Grimwood J."/>
            <person name="Schmutz J."/>
            <person name="Clum A."/>
            <person name="Reid I.D."/>
            <person name="Moisan M.C."/>
            <person name="Butler G."/>
            <person name="Nguyen T.T.M."/>
            <person name="Dewar K."/>
            <person name="Conant G."/>
            <person name="Drula E."/>
            <person name="Henrissat B."/>
            <person name="Hansel C."/>
            <person name="Singer S."/>
            <person name="Hutchinson M.I."/>
            <person name="de Vries R.P."/>
            <person name="Natvig D.O."/>
            <person name="Powell A.J."/>
            <person name="Tsang A."/>
            <person name="Grigoriev I.V."/>
        </authorList>
    </citation>
    <scope>NUCLEOTIDE SEQUENCE [LARGE SCALE GENOMIC DNA]</scope>
    <source>
        <strain evidence="2 3">CBS 494.80</strain>
    </source>
</reference>
<gene>
    <name evidence="2" type="ORF">VTL71DRAFT_12221</name>
</gene>
<proteinExistence type="predicted"/>
<protein>
    <recommendedName>
        <fullName evidence="4">Tachykinin family protein</fullName>
    </recommendedName>
</protein>
<sequence length="589" mass="65713">MKATINIDLDSIYVQSNELAERPHAMGLSTSGQPATFPPSTQKTQFINIADSISLDKSSRTKVRVQAMRDYHRRRIESVDIGPRPNHIPKKPLSAKAQTHKFRLGEENLLKPWVPVKSEPARKVATRRNRDDVYDPLSVKAAIIDVGGIISGNDAVEAPSTSLQDNVDHQHDRDQTQIGKANDTSLLVSDTIMKATKLYGSPGAGRLDPFSAMSLNISPRIQLLIDHYFNTRQQTAWLMLPMRKTLFSLAIHDTAMFHSFTTHYATSFNVRYDNGSFTESLYHATKAVNIVNERLSDPILSLTNETIATVANMAAFESSNGTAASMIVHMDGLEKMVNMRGGIENGGFPLIVQRMIGWADYHVAISLLREPRFPPLRIPQTAQPQHAIQQNEDSPPQSFHDANPTLESLLSEMREIARTLRSFRQKATMPTEDIWYSDKIYYLQRSLFDIAHTPSHISSNQNPSDSVLALTALIYSGHCLRDIPLGYSVTAKAVTRLRHAIEVYEISNFWIGDLEITRKMVWVLVFGGVAAEGKVEWSWFVGKFGAAFGDLGVAGWEDLRGVLESVLWEPGLDGAGMRVLDESKAIFIE</sequence>
<dbReference type="EMBL" id="JAZHXI010000004">
    <property type="protein sequence ID" value="KAL2072878.1"/>
    <property type="molecule type" value="Genomic_DNA"/>
</dbReference>
<feature type="compositionally biased region" description="Polar residues" evidence="1">
    <location>
        <begin position="381"/>
        <end position="397"/>
    </location>
</feature>
<feature type="region of interest" description="Disordered" evidence="1">
    <location>
        <begin position="381"/>
        <end position="403"/>
    </location>
</feature>
<dbReference type="InterPro" id="IPR021858">
    <property type="entry name" value="Fun_TF"/>
</dbReference>
<dbReference type="Proteomes" id="UP001595075">
    <property type="component" value="Unassembled WGS sequence"/>
</dbReference>
<accession>A0ABR4CU27</accession>
<comment type="caution">
    <text evidence="2">The sequence shown here is derived from an EMBL/GenBank/DDBJ whole genome shotgun (WGS) entry which is preliminary data.</text>
</comment>
<evidence type="ECO:0008006" key="4">
    <source>
        <dbReference type="Google" id="ProtNLM"/>
    </source>
</evidence>
<evidence type="ECO:0000313" key="3">
    <source>
        <dbReference type="Proteomes" id="UP001595075"/>
    </source>
</evidence>
<evidence type="ECO:0000313" key="2">
    <source>
        <dbReference type="EMBL" id="KAL2072878.1"/>
    </source>
</evidence>
<dbReference type="PANTHER" id="PTHR37540">
    <property type="entry name" value="TRANSCRIPTION FACTOR (ACR-2), PUTATIVE-RELATED-RELATED"/>
    <property type="match status" value="1"/>
</dbReference>
<evidence type="ECO:0000256" key="1">
    <source>
        <dbReference type="SAM" id="MobiDB-lite"/>
    </source>
</evidence>
<dbReference type="Pfam" id="PF11951">
    <property type="entry name" value="Fungal_trans_2"/>
    <property type="match status" value="1"/>
</dbReference>